<keyword evidence="1" id="KW-0472">Membrane</keyword>
<keyword evidence="4" id="KW-1185">Reference proteome</keyword>
<evidence type="ECO:0000313" key="4">
    <source>
        <dbReference type="Proteomes" id="UP000799118"/>
    </source>
</evidence>
<feature type="signal peptide" evidence="2">
    <location>
        <begin position="1"/>
        <end position="30"/>
    </location>
</feature>
<keyword evidence="2" id="KW-0732">Signal</keyword>
<name>A0A6A4HBH2_9AGAR</name>
<dbReference type="EMBL" id="ML769546">
    <property type="protein sequence ID" value="KAE9394634.1"/>
    <property type="molecule type" value="Genomic_DNA"/>
</dbReference>
<organism evidence="3 4">
    <name type="scientific">Gymnopus androsaceus JB14</name>
    <dbReference type="NCBI Taxonomy" id="1447944"/>
    <lineage>
        <taxon>Eukaryota</taxon>
        <taxon>Fungi</taxon>
        <taxon>Dikarya</taxon>
        <taxon>Basidiomycota</taxon>
        <taxon>Agaricomycotina</taxon>
        <taxon>Agaricomycetes</taxon>
        <taxon>Agaricomycetidae</taxon>
        <taxon>Agaricales</taxon>
        <taxon>Marasmiineae</taxon>
        <taxon>Omphalotaceae</taxon>
        <taxon>Gymnopus</taxon>
    </lineage>
</organism>
<accession>A0A6A4HBH2</accession>
<proteinExistence type="predicted"/>
<dbReference type="OrthoDB" id="2758521at2759"/>
<gene>
    <name evidence="3" type="ORF">BT96DRAFT_886410</name>
</gene>
<reference evidence="3" key="1">
    <citation type="journal article" date="2019" name="Environ. Microbiol.">
        <title>Fungal ecological strategies reflected in gene transcription - a case study of two litter decomposers.</title>
        <authorList>
            <person name="Barbi F."/>
            <person name="Kohler A."/>
            <person name="Barry K."/>
            <person name="Baskaran P."/>
            <person name="Daum C."/>
            <person name="Fauchery L."/>
            <person name="Ihrmark K."/>
            <person name="Kuo A."/>
            <person name="LaButti K."/>
            <person name="Lipzen A."/>
            <person name="Morin E."/>
            <person name="Grigoriev I.V."/>
            <person name="Henrissat B."/>
            <person name="Lindahl B."/>
            <person name="Martin F."/>
        </authorList>
    </citation>
    <scope>NUCLEOTIDE SEQUENCE</scope>
    <source>
        <strain evidence="3">JB14</strain>
    </source>
</reference>
<dbReference type="Proteomes" id="UP000799118">
    <property type="component" value="Unassembled WGS sequence"/>
</dbReference>
<dbReference type="AlphaFoldDB" id="A0A6A4HBH2"/>
<protein>
    <submittedName>
        <fullName evidence="3">Uncharacterized protein</fullName>
    </submittedName>
</protein>
<sequence length="284" mass="31006">MKRRLCNRFCCTLSLTKIFLSTFLTFPAVAQTEFKYIDDQNGDSATGEVPVFGPDSGWTQGSTCTGCAFHPDVEQAFQGTWQDTTHHTTDVDPRTVQFNFTGVCTSLDVYCIIPNDADLSITSTYNLTFSLDGQPLQQTFTHSSDRSNEYIYNVSVLSLTGLVQVPHTFTMEASSPTVNSTLLFDYARYIVNLAPVSSSSASAFESSTTIAESPSSTATAAPALNAPHTPPLIIIGSVLGPILLVLISSVLIFAYRRRRFIMTPLPTFQRPGVIQDPPPPYSAF</sequence>
<feature type="transmembrane region" description="Helical" evidence="1">
    <location>
        <begin position="232"/>
        <end position="255"/>
    </location>
</feature>
<keyword evidence="1" id="KW-1133">Transmembrane helix</keyword>
<keyword evidence="1" id="KW-0812">Transmembrane</keyword>
<evidence type="ECO:0000256" key="1">
    <source>
        <dbReference type="SAM" id="Phobius"/>
    </source>
</evidence>
<feature type="chain" id="PRO_5025600152" evidence="2">
    <location>
        <begin position="31"/>
        <end position="284"/>
    </location>
</feature>
<evidence type="ECO:0000313" key="3">
    <source>
        <dbReference type="EMBL" id="KAE9394634.1"/>
    </source>
</evidence>
<dbReference type="CDD" id="cd12087">
    <property type="entry name" value="TM_EGFR-like"/>
    <property type="match status" value="1"/>
</dbReference>
<evidence type="ECO:0000256" key="2">
    <source>
        <dbReference type="SAM" id="SignalP"/>
    </source>
</evidence>